<proteinExistence type="predicted"/>
<dbReference type="Proteomes" id="UP001601058">
    <property type="component" value="Unassembled WGS sequence"/>
</dbReference>
<dbReference type="EMBL" id="JBIACJ010000004">
    <property type="protein sequence ID" value="MFE8696513.1"/>
    <property type="molecule type" value="Genomic_DNA"/>
</dbReference>
<dbReference type="RefSeq" id="WP_389218623.1">
    <property type="nucleotide sequence ID" value="NZ_JBIACJ010000004.1"/>
</dbReference>
<organism evidence="2 3">
    <name type="scientific">Cytobacillus mangrovibacter</name>
    <dbReference type="NCBI Taxonomy" id="3299024"/>
    <lineage>
        <taxon>Bacteria</taxon>
        <taxon>Bacillati</taxon>
        <taxon>Bacillota</taxon>
        <taxon>Bacilli</taxon>
        <taxon>Bacillales</taxon>
        <taxon>Bacillaceae</taxon>
        <taxon>Cytobacillus</taxon>
    </lineage>
</organism>
<keyword evidence="1" id="KW-0175">Coiled coil</keyword>
<comment type="caution">
    <text evidence="2">The sequence shown here is derived from an EMBL/GenBank/DDBJ whole genome shotgun (WGS) entry which is preliminary data.</text>
</comment>
<accession>A0ABW6K0I8</accession>
<evidence type="ECO:0008006" key="4">
    <source>
        <dbReference type="Google" id="ProtNLM"/>
    </source>
</evidence>
<evidence type="ECO:0000313" key="3">
    <source>
        <dbReference type="Proteomes" id="UP001601058"/>
    </source>
</evidence>
<evidence type="ECO:0000256" key="1">
    <source>
        <dbReference type="SAM" id="Coils"/>
    </source>
</evidence>
<protein>
    <recommendedName>
        <fullName evidence="4">Phage protein</fullName>
    </recommendedName>
</protein>
<sequence>MNKDELDHKKFLEEQLEWCKKQDRIFGGIDMKLSEMKKIAEYALQHELTSAEIEDLNVQLSELKNEVDSLEKQLHSSVVH</sequence>
<reference evidence="2 3" key="1">
    <citation type="submission" date="2024-08" db="EMBL/GenBank/DDBJ databases">
        <title>Two novel Cytobacillus novel species.</title>
        <authorList>
            <person name="Liu G."/>
        </authorList>
    </citation>
    <scope>NUCLEOTIDE SEQUENCE [LARGE SCALE GENOMIC DNA]</scope>
    <source>
        <strain evidence="2 3">FJAT-53684</strain>
    </source>
</reference>
<keyword evidence="3" id="KW-1185">Reference proteome</keyword>
<evidence type="ECO:0000313" key="2">
    <source>
        <dbReference type="EMBL" id="MFE8696513.1"/>
    </source>
</evidence>
<feature type="coiled-coil region" evidence="1">
    <location>
        <begin position="46"/>
        <end position="80"/>
    </location>
</feature>
<name>A0ABW6K0I8_9BACI</name>
<gene>
    <name evidence="2" type="ORF">ACFYKT_09210</name>
</gene>